<evidence type="ECO:0000313" key="1">
    <source>
        <dbReference type="EMBL" id="CAD8172601.1"/>
    </source>
</evidence>
<dbReference type="AlphaFoldDB" id="A0A8S1V7C4"/>
<comment type="caution">
    <text evidence="1">The sequence shown here is derived from an EMBL/GenBank/DDBJ whole genome shotgun (WGS) entry which is preliminary data.</text>
</comment>
<keyword evidence="2" id="KW-1185">Reference proteome</keyword>
<protein>
    <submittedName>
        <fullName evidence="1">Uncharacterized protein</fullName>
    </submittedName>
</protein>
<dbReference type="EMBL" id="CAJJDP010000059">
    <property type="protein sequence ID" value="CAD8172601.1"/>
    <property type="molecule type" value="Genomic_DNA"/>
</dbReference>
<organism evidence="1 2">
    <name type="scientific">Paramecium octaurelia</name>
    <dbReference type="NCBI Taxonomy" id="43137"/>
    <lineage>
        <taxon>Eukaryota</taxon>
        <taxon>Sar</taxon>
        <taxon>Alveolata</taxon>
        <taxon>Ciliophora</taxon>
        <taxon>Intramacronucleata</taxon>
        <taxon>Oligohymenophorea</taxon>
        <taxon>Peniculida</taxon>
        <taxon>Parameciidae</taxon>
        <taxon>Paramecium</taxon>
    </lineage>
</organism>
<name>A0A8S1V7C4_PAROT</name>
<proteinExistence type="predicted"/>
<reference evidence="1" key="1">
    <citation type="submission" date="2021-01" db="EMBL/GenBank/DDBJ databases">
        <authorList>
            <consortium name="Genoscope - CEA"/>
            <person name="William W."/>
        </authorList>
    </citation>
    <scope>NUCLEOTIDE SEQUENCE</scope>
</reference>
<sequence>MKDLKQLERIATQKVVYFQKSTTYFREQTFASSVSRLYNAYLKLVNNFDSLGHQRKSELCPKIQQIEFPSKYRKLKCQIYSNGIPKKQNYNQTKLLQYFMYFKNETTF</sequence>
<accession>A0A8S1V7C4</accession>
<evidence type="ECO:0000313" key="2">
    <source>
        <dbReference type="Proteomes" id="UP000683925"/>
    </source>
</evidence>
<dbReference type="Proteomes" id="UP000683925">
    <property type="component" value="Unassembled WGS sequence"/>
</dbReference>
<gene>
    <name evidence="1" type="ORF">POCTA_138.1.T0600198</name>
</gene>